<evidence type="ECO:0000313" key="4">
    <source>
        <dbReference type="EMBL" id="PWI57489.1"/>
    </source>
</evidence>
<sequence length="496" mass="54982">MIIHQITNNLTENVHLLQMRFATSADINMHQFDLILTDHSRVTVLSISVQSLIDLNQIHTNVIEPMIQQPFSSRENLIQEIQQRIFIKNGTSYTQLEPCLEQVVQGGVAFFFDGLSRALVISAPGTPARSIEEPSTEATIRGSHEGFVESISTNMALIRKRIKDARLRFQSVTIGTLTHTQVVVAFIDGLTAPAMIHTALQKLQQIKVDSINSSGDIEQMIEADPWTIFTTVGNTEKPDRAAALLAEGRILILVDGDPTILYGPHLFIEAFQSPEDYSSRPYYVSFIRLLRFISFFISIYTPALFIAALNFHKEMIPVALLPNFQGANEKAPFPIVFEIVVMLVMFEVVREAGVRLPKTVGSAVSIVGALILGQVSVQAGLVSAPSIIVVAVSVIASFLLTPIADVVSLLRIFNLIAVSIFGLFGLFMVTVATITHMVTLRSLGVPYMAPIAPLHFRDWKDTLVRVSVRLNKMRPESIPTLQPKRIDHLPRDEKNP</sequence>
<keyword evidence="3" id="KW-0812">Transmembrane</keyword>
<organism evidence="4 5">
    <name type="scientific">Sulfoacidibacillus thermotolerans</name>
    <name type="common">Acidibacillus sulfuroxidans</name>
    <dbReference type="NCBI Taxonomy" id="1765684"/>
    <lineage>
        <taxon>Bacteria</taxon>
        <taxon>Bacillati</taxon>
        <taxon>Bacillota</taxon>
        <taxon>Bacilli</taxon>
        <taxon>Bacillales</taxon>
        <taxon>Alicyclobacillaceae</taxon>
        <taxon>Sulfoacidibacillus</taxon>
    </lineage>
</organism>
<dbReference type="EMBL" id="MPDK01000012">
    <property type="protein sequence ID" value="PWI57489.1"/>
    <property type="molecule type" value="Genomic_DNA"/>
</dbReference>
<keyword evidence="2 3" id="KW-0472">Membrane</keyword>
<dbReference type="Pfam" id="PF03323">
    <property type="entry name" value="GerA"/>
    <property type="match status" value="1"/>
</dbReference>
<evidence type="ECO:0000256" key="2">
    <source>
        <dbReference type="ARBA" id="ARBA00023136"/>
    </source>
</evidence>
<accession>A0A2U3D8A4</accession>
<dbReference type="InterPro" id="IPR050768">
    <property type="entry name" value="UPF0353/GerABKA_families"/>
</dbReference>
<dbReference type="PIRSF" id="PIRSF005690">
    <property type="entry name" value="GerBA"/>
    <property type="match status" value="1"/>
</dbReference>
<comment type="similarity">
    <text evidence="1">Belongs to the GerABKA family.</text>
</comment>
<dbReference type="AlphaFoldDB" id="A0A2U3D8A4"/>
<proteinExistence type="inferred from homology"/>
<evidence type="ECO:0000256" key="1">
    <source>
        <dbReference type="ARBA" id="ARBA00005278"/>
    </source>
</evidence>
<feature type="transmembrane region" description="Helical" evidence="3">
    <location>
        <begin position="331"/>
        <end position="349"/>
    </location>
</feature>
<dbReference type="GO" id="GO:0016020">
    <property type="term" value="C:membrane"/>
    <property type="evidence" value="ECO:0007669"/>
    <property type="project" value="InterPro"/>
</dbReference>
<comment type="caution">
    <text evidence="4">The sequence shown here is derived from an EMBL/GenBank/DDBJ whole genome shotgun (WGS) entry which is preliminary data.</text>
</comment>
<dbReference type="PANTHER" id="PTHR22550">
    <property type="entry name" value="SPORE GERMINATION PROTEIN"/>
    <property type="match status" value="1"/>
</dbReference>
<evidence type="ECO:0000256" key="3">
    <source>
        <dbReference type="SAM" id="Phobius"/>
    </source>
</evidence>
<feature type="transmembrane region" description="Helical" evidence="3">
    <location>
        <begin position="289"/>
        <end position="311"/>
    </location>
</feature>
<evidence type="ECO:0008006" key="6">
    <source>
        <dbReference type="Google" id="ProtNLM"/>
    </source>
</evidence>
<feature type="transmembrane region" description="Helical" evidence="3">
    <location>
        <begin position="356"/>
        <end position="375"/>
    </location>
</feature>
<feature type="transmembrane region" description="Helical" evidence="3">
    <location>
        <begin position="381"/>
        <end position="400"/>
    </location>
</feature>
<dbReference type="RefSeq" id="WP_109430749.1">
    <property type="nucleotide sequence ID" value="NZ_MPDK01000012.1"/>
</dbReference>
<feature type="transmembrane region" description="Helical" evidence="3">
    <location>
        <begin position="412"/>
        <end position="438"/>
    </location>
</feature>
<keyword evidence="3" id="KW-1133">Transmembrane helix</keyword>
<dbReference type="Proteomes" id="UP000245380">
    <property type="component" value="Unassembled WGS sequence"/>
</dbReference>
<name>A0A2U3D8A4_SULT2</name>
<evidence type="ECO:0000313" key="5">
    <source>
        <dbReference type="Proteomes" id="UP000245380"/>
    </source>
</evidence>
<gene>
    <name evidence="4" type="ORF">BM613_08430</name>
</gene>
<keyword evidence="5" id="KW-1185">Reference proteome</keyword>
<dbReference type="InterPro" id="IPR004995">
    <property type="entry name" value="Spore_Ger"/>
</dbReference>
<protein>
    <recommendedName>
        <fullName evidence="6">Spore germination protein</fullName>
    </recommendedName>
</protein>
<dbReference type="OrthoDB" id="9772630at2"/>
<dbReference type="GO" id="GO:0009847">
    <property type="term" value="P:spore germination"/>
    <property type="evidence" value="ECO:0007669"/>
    <property type="project" value="InterPro"/>
</dbReference>
<dbReference type="PANTHER" id="PTHR22550:SF5">
    <property type="entry name" value="LEUCINE ZIPPER PROTEIN 4"/>
    <property type="match status" value="1"/>
</dbReference>
<reference evidence="4 5" key="1">
    <citation type="submission" date="2016-11" db="EMBL/GenBank/DDBJ databases">
        <title>Comparative genomics of Acidibacillus ferroxidans species.</title>
        <authorList>
            <person name="Oliveira G."/>
            <person name="Nunes G."/>
            <person name="Oliveira R."/>
            <person name="Araujo F."/>
            <person name="Salim A."/>
            <person name="Scholte L."/>
            <person name="Morais D."/>
            <person name="Nancucheo I."/>
            <person name="Johnson D.B."/>
            <person name="Grail B."/>
            <person name="Bittencourt J."/>
            <person name="Valadares R."/>
        </authorList>
    </citation>
    <scope>NUCLEOTIDE SEQUENCE [LARGE SCALE GENOMIC DNA]</scope>
    <source>
        <strain evidence="4 5">Y002</strain>
    </source>
</reference>